<feature type="compositionally biased region" description="Basic and acidic residues" evidence="1">
    <location>
        <begin position="1"/>
        <end position="10"/>
    </location>
</feature>
<dbReference type="EMBL" id="JASCZI010151072">
    <property type="protein sequence ID" value="MED6168708.1"/>
    <property type="molecule type" value="Genomic_DNA"/>
</dbReference>
<evidence type="ECO:0000313" key="3">
    <source>
        <dbReference type="Proteomes" id="UP001341840"/>
    </source>
</evidence>
<accession>A0ABU6V9V4</accession>
<proteinExistence type="predicted"/>
<organism evidence="2 3">
    <name type="scientific">Stylosanthes scabra</name>
    <dbReference type="NCBI Taxonomy" id="79078"/>
    <lineage>
        <taxon>Eukaryota</taxon>
        <taxon>Viridiplantae</taxon>
        <taxon>Streptophyta</taxon>
        <taxon>Embryophyta</taxon>
        <taxon>Tracheophyta</taxon>
        <taxon>Spermatophyta</taxon>
        <taxon>Magnoliopsida</taxon>
        <taxon>eudicotyledons</taxon>
        <taxon>Gunneridae</taxon>
        <taxon>Pentapetalae</taxon>
        <taxon>rosids</taxon>
        <taxon>fabids</taxon>
        <taxon>Fabales</taxon>
        <taxon>Fabaceae</taxon>
        <taxon>Papilionoideae</taxon>
        <taxon>50 kb inversion clade</taxon>
        <taxon>dalbergioids sensu lato</taxon>
        <taxon>Dalbergieae</taxon>
        <taxon>Pterocarpus clade</taxon>
        <taxon>Stylosanthes</taxon>
    </lineage>
</organism>
<reference evidence="2 3" key="1">
    <citation type="journal article" date="2023" name="Plants (Basel)">
        <title>Bridging the Gap: Combining Genomics and Transcriptomics Approaches to Understand Stylosanthes scabra, an Orphan Legume from the Brazilian Caatinga.</title>
        <authorList>
            <person name="Ferreira-Neto J.R.C."/>
            <person name="da Silva M.D."/>
            <person name="Binneck E."/>
            <person name="de Melo N.F."/>
            <person name="da Silva R.H."/>
            <person name="de Melo A.L.T.M."/>
            <person name="Pandolfi V."/>
            <person name="Bustamante F.O."/>
            <person name="Brasileiro-Vidal A.C."/>
            <person name="Benko-Iseppon A.M."/>
        </authorList>
    </citation>
    <scope>NUCLEOTIDE SEQUENCE [LARGE SCALE GENOMIC DNA]</scope>
    <source>
        <tissue evidence="2">Leaves</tissue>
    </source>
</reference>
<sequence>MAEKPTEKGARRPKPPYPPKAMAKMWKFRRPSIRRPDETTRHAISSVKWHHDQNRITNGPRISDARTYYTPTRGKINSPQPEYSDFVSSRKLFWILGQQGPNPLRKYLA</sequence>
<gene>
    <name evidence="2" type="ORF">PIB30_014173</name>
</gene>
<evidence type="ECO:0000256" key="1">
    <source>
        <dbReference type="SAM" id="MobiDB-lite"/>
    </source>
</evidence>
<evidence type="ECO:0000313" key="2">
    <source>
        <dbReference type="EMBL" id="MED6168708.1"/>
    </source>
</evidence>
<feature type="region of interest" description="Disordered" evidence="1">
    <location>
        <begin position="1"/>
        <end position="21"/>
    </location>
</feature>
<feature type="region of interest" description="Disordered" evidence="1">
    <location>
        <begin position="45"/>
        <end position="82"/>
    </location>
</feature>
<comment type="caution">
    <text evidence="2">The sequence shown here is derived from an EMBL/GenBank/DDBJ whole genome shotgun (WGS) entry which is preliminary data.</text>
</comment>
<protein>
    <submittedName>
        <fullName evidence="2">Uncharacterized protein</fullName>
    </submittedName>
</protein>
<dbReference type="Proteomes" id="UP001341840">
    <property type="component" value="Unassembled WGS sequence"/>
</dbReference>
<keyword evidence="3" id="KW-1185">Reference proteome</keyword>
<name>A0ABU6V9V4_9FABA</name>